<dbReference type="GO" id="GO:0140359">
    <property type="term" value="F:ABC-type transporter activity"/>
    <property type="evidence" value="ECO:0007669"/>
    <property type="project" value="InterPro"/>
</dbReference>
<sequence length="439" mass="49933">MEKLINLYHLDIINTSCLKKPLHLSKLKSLQVLVGANFLLGGSGGWRMEDLGEAHYLYGSLSILELQTVVDRREALKANTREKNHVERLSLEWSESTADDSQTGRDILDELRPHSNIKELQIYRYRGTQFPNWLDDHSFLKLLIQLSLSNCKDCFSFPAPGQLPCLKSLSIRGMHRITEVTEEFYGSLSSKKPFNSLEKLEIAEMPKWKQWHIPGNGEFPTLKKLSISKCPEFGDTHPTFKELVIHHNGSDKVIVGGENWVLRCSIQSLEIGNLKTLSSQLLKSLTSLEYLYTDNLPQIQSLLEEGLLSSLSELHLNRHDELPSIPTEGLGHLTSLRRLEISNCYQLQSLAESGLASIILHIVRVGKQRLREARIAVDFFILLLAGLCLGTLAEVSDETFGFMGYLYTVIAIRKFKTSEQCIYFRLFIFKRIDDLKTVD</sequence>
<dbReference type="Gramene" id="PHT63349">
    <property type="protein sequence ID" value="PHT63349"/>
    <property type="gene ID" value="T459_32812"/>
</dbReference>
<dbReference type="Gene3D" id="3.80.10.10">
    <property type="entry name" value="Ribonuclease Inhibitor"/>
    <property type="match status" value="2"/>
</dbReference>
<evidence type="ECO:0000313" key="5">
    <source>
        <dbReference type="EMBL" id="PHT63349.1"/>
    </source>
</evidence>
<dbReference type="InterPro" id="IPR032675">
    <property type="entry name" value="LRR_dom_sf"/>
</dbReference>
<proteinExistence type="predicted"/>
<dbReference type="Pfam" id="PF19055">
    <property type="entry name" value="ABC2_membrane_7"/>
    <property type="match status" value="1"/>
</dbReference>
<comment type="caution">
    <text evidence="5">The sequence shown here is derived from an EMBL/GenBank/DDBJ whole genome shotgun (WGS) entry which is preliminary data.</text>
</comment>
<dbReference type="SUPFAM" id="SSF52058">
    <property type="entry name" value="L domain-like"/>
    <property type="match status" value="1"/>
</dbReference>
<evidence type="ECO:0000256" key="2">
    <source>
        <dbReference type="ARBA" id="ARBA00023136"/>
    </source>
</evidence>
<dbReference type="EMBL" id="AYRZ02000034">
    <property type="protein sequence ID" value="PHT63349.1"/>
    <property type="molecule type" value="Genomic_DNA"/>
</dbReference>
<keyword evidence="1" id="KW-0813">Transport</keyword>
<evidence type="ECO:0000256" key="1">
    <source>
        <dbReference type="ARBA" id="ARBA00022448"/>
    </source>
</evidence>
<dbReference type="InterPro" id="IPR056789">
    <property type="entry name" value="LRR_R13L1-DRL21"/>
</dbReference>
<reference evidence="5 6" key="2">
    <citation type="journal article" date="2017" name="Genome Biol.">
        <title>New reference genome sequences of hot pepper reveal the massive evolution of plant disease-resistance genes by retroduplication.</title>
        <authorList>
            <person name="Kim S."/>
            <person name="Park J."/>
            <person name="Yeom S.I."/>
            <person name="Kim Y.M."/>
            <person name="Seo E."/>
            <person name="Kim K.T."/>
            <person name="Kim M.S."/>
            <person name="Lee J.M."/>
            <person name="Cheong K."/>
            <person name="Shin H.S."/>
            <person name="Kim S.B."/>
            <person name="Han K."/>
            <person name="Lee J."/>
            <person name="Park M."/>
            <person name="Lee H.A."/>
            <person name="Lee H.Y."/>
            <person name="Lee Y."/>
            <person name="Oh S."/>
            <person name="Lee J.H."/>
            <person name="Choi E."/>
            <person name="Choi E."/>
            <person name="Lee S.E."/>
            <person name="Jeon J."/>
            <person name="Kim H."/>
            <person name="Choi G."/>
            <person name="Song H."/>
            <person name="Lee J."/>
            <person name="Lee S.C."/>
            <person name="Kwon J.K."/>
            <person name="Lee H.Y."/>
            <person name="Koo N."/>
            <person name="Hong Y."/>
            <person name="Kim R.W."/>
            <person name="Kang W.H."/>
            <person name="Huh J.H."/>
            <person name="Kang B.C."/>
            <person name="Yang T.J."/>
            <person name="Lee Y.H."/>
            <person name="Bennetzen J.L."/>
            <person name="Choi D."/>
        </authorList>
    </citation>
    <scope>NUCLEOTIDE SEQUENCE [LARGE SCALE GENOMIC DNA]</scope>
    <source>
        <strain evidence="6">cv. CM334</strain>
    </source>
</reference>
<protein>
    <submittedName>
        <fullName evidence="5">Uncharacterized protein</fullName>
    </submittedName>
</protein>
<dbReference type="Proteomes" id="UP000222542">
    <property type="component" value="Unassembled WGS sequence"/>
</dbReference>
<evidence type="ECO:0000259" key="3">
    <source>
        <dbReference type="Pfam" id="PF19055"/>
    </source>
</evidence>
<accession>A0A2G2Y0W2</accession>
<dbReference type="AlphaFoldDB" id="A0A2G2Y0W2"/>
<feature type="domain" description="R13L1/DRL21-like LRR repeat region" evidence="4">
    <location>
        <begin position="48"/>
        <end position="174"/>
    </location>
</feature>
<dbReference type="Pfam" id="PF25019">
    <property type="entry name" value="LRR_R13L1-DRL21"/>
    <property type="match status" value="1"/>
</dbReference>
<name>A0A2G2Y0W2_CAPAN</name>
<evidence type="ECO:0000313" key="6">
    <source>
        <dbReference type="Proteomes" id="UP000222542"/>
    </source>
</evidence>
<dbReference type="OMA" id="YEYCCAS"/>
<organism evidence="5 6">
    <name type="scientific">Capsicum annuum</name>
    <name type="common">Capsicum pepper</name>
    <dbReference type="NCBI Taxonomy" id="4072"/>
    <lineage>
        <taxon>Eukaryota</taxon>
        <taxon>Viridiplantae</taxon>
        <taxon>Streptophyta</taxon>
        <taxon>Embryophyta</taxon>
        <taxon>Tracheophyta</taxon>
        <taxon>Spermatophyta</taxon>
        <taxon>Magnoliopsida</taxon>
        <taxon>eudicotyledons</taxon>
        <taxon>Gunneridae</taxon>
        <taxon>Pentapetalae</taxon>
        <taxon>asterids</taxon>
        <taxon>lamiids</taxon>
        <taxon>Solanales</taxon>
        <taxon>Solanaceae</taxon>
        <taxon>Solanoideae</taxon>
        <taxon>Capsiceae</taxon>
        <taxon>Capsicum</taxon>
    </lineage>
</organism>
<dbReference type="STRING" id="4072.A0A2G2Y0W2"/>
<dbReference type="PANTHER" id="PTHR47186:SF42">
    <property type="entry name" value="DISEASE RESISTANCE RPP13-LIKE PROTEIN 1"/>
    <property type="match status" value="1"/>
</dbReference>
<feature type="domain" description="ABC transporter family G" evidence="3">
    <location>
        <begin position="360"/>
        <end position="412"/>
    </location>
</feature>
<dbReference type="PANTHER" id="PTHR47186">
    <property type="entry name" value="LEUCINE-RICH REPEAT-CONTAINING PROTEIN 57"/>
    <property type="match status" value="1"/>
</dbReference>
<reference evidence="5 6" key="1">
    <citation type="journal article" date="2014" name="Nat. Genet.">
        <title>Genome sequence of the hot pepper provides insights into the evolution of pungency in Capsicum species.</title>
        <authorList>
            <person name="Kim S."/>
            <person name="Park M."/>
            <person name="Yeom S.I."/>
            <person name="Kim Y.M."/>
            <person name="Lee J.M."/>
            <person name="Lee H.A."/>
            <person name="Seo E."/>
            <person name="Choi J."/>
            <person name="Cheong K."/>
            <person name="Kim K.T."/>
            <person name="Jung K."/>
            <person name="Lee G.W."/>
            <person name="Oh S.K."/>
            <person name="Bae C."/>
            <person name="Kim S.B."/>
            <person name="Lee H.Y."/>
            <person name="Kim S.Y."/>
            <person name="Kim M.S."/>
            <person name="Kang B.C."/>
            <person name="Jo Y.D."/>
            <person name="Yang H.B."/>
            <person name="Jeong H.J."/>
            <person name="Kang W.H."/>
            <person name="Kwon J.K."/>
            <person name="Shin C."/>
            <person name="Lim J.Y."/>
            <person name="Park J.H."/>
            <person name="Huh J.H."/>
            <person name="Kim J.S."/>
            <person name="Kim B.D."/>
            <person name="Cohen O."/>
            <person name="Paran I."/>
            <person name="Suh M.C."/>
            <person name="Lee S.B."/>
            <person name="Kim Y.K."/>
            <person name="Shin Y."/>
            <person name="Noh S.J."/>
            <person name="Park J."/>
            <person name="Seo Y.S."/>
            <person name="Kwon S.Y."/>
            <person name="Kim H.A."/>
            <person name="Park J.M."/>
            <person name="Kim H.J."/>
            <person name="Choi S.B."/>
            <person name="Bosland P.W."/>
            <person name="Reeves G."/>
            <person name="Jo S.H."/>
            <person name="Lee B.W."/>
            <person name="Cho H.T."/>
            <person name="Choi H.S."/>
            <person name="Lee M.S."/>
            <person name="Yu Y."/>
            <person name="Do Choi Y."/>
            <person name="Park B.S."/>
            <person name="van Deynze A."/>
            <person name="Ashrafi H."/>
            <person name="Hill T."/>
            <person name="Kim W.T."/>
            <person name="Pai H.S."/>
            <person name="Ahn H.K."/>
            <person name="Yeam I."/>
            <person name="Giovannoni J.J."/>
            <person name="Rose J.K."/>
            <person name="Sorensen I."/>
            <person name="Lee S.J."/>
            <person name="Kim R.W."/>
            <person name="Choi I.Y."/>
            <person name="Choi B.S."/>
            <person name="Lim J.S."/>
            <person name="Lee Y.H."/>
            <person name="Choi D."/>
        </authorList>
    </citation>
    <scope>NUCLEOTIDE SEQUENCE [LARGE SCALE GENOMIC DNA]</scope>
    <source>
        <strain evidence="6">cv. CM334</strain>
    </source>
</reference>
<keyword evidence="2" id="KW-0472">Membrane</keyword>
<dbReference type="InterPro" id="IPR043926">
    <property type="entry name" value="ABCG_dom"/>
</dbReference>
<evidence type="ECO:0000259" key="4">
    <source>
        <dbReference type="Pfam" id="PF25019"/>
    </source>
</evidence>
<keyword evidence="6" id="KW-1185">Reference proteome</keyword>
<gene>
    <name evidence="5" type="ORF">T459_32812</name>
</gene>